<proteinExistence type="evidence at transcript level"/>
<organism evidence="1">
    <name type="scientific">Hordeum vulgare subsp. vulgare</name>
    <name type="common">Domesticated barley</name>
    <dbReference type="NCBI Taxonomy" id="112509"/>
    <lineage>
        <taxon>Eukaryota</taxon>
        <taxon>Viridiplantae</taxon>
        <taxon>Streptophyta</taxon>
        <taxon>Embryophyta</taxon>
        <taxon>Tracheophyta</taxon>
        <taxon>Spermatophyta</taxon>
        <taxon>Magnoliopsida</taxon>
        <taxon>Liliopsida</taxon>
        <taxon>Poales</taxon>
        <taxon>Poaceae</taxon>
        <taxon>BOP clade</taxon>
        <taxon>Pooideae</taxon>
        <taxon>Triticodae</taxon>
        <taxon>Triticeae</taxon>
        <taxon>Hordeinae</taxon>
        <taxon>Hordeum</taxon>
    </lineage>
</organism>
<dbReference type="AlphaFoldDB" id="F2DA89"/>
<accession>F2DA89</accession>
<evidence type="ECO:0000313" key="1">
    <source>
        <dbReference type="EMBL" id="BAJ92010.1"/>
    </source>
</evidence>
<dbReference type="InParanoid" id="F2DA89"/>
<dbReference type="PANTHER" id="PTHR34483:SF2">
    <property type="entry name" value="OS09G0130700 PROTEIN"/>
    <property type="match status" value="1"/>
</dbReference>
<dbReference type="PANTHER" id="PTHR34483">
    <property type="entry name" value="OS09G0129800 PROTEIN"/>
    <property type="match status" value="1"/>
</dbReference>
<name>F2DA89_HORVV</name>
<dbReference type="ExpressionAtlas" id="F2DA89">
    <property type="expression patterns" value="baseline and differential"/>
</dbReference>
<dbReference type="OMA" id="FCLSMET"/>
<reference evidence="1" key="1">
    <citation type="journal article" date="2011" name="Plant Physiol.">
        <title>Comprehensive sequence analysis of 24,783 barley full-length cDNAs derived from 12 clone libraries.</title>
        <authorList>
            <person name="Matsumoto T."/>
            <person name="Tanaka T."/>
            <person name="Sakai H."/>
            <person name="Amano N."/>
            <person name="Kanamori H."/>
            <person name="Kurita K."/>
            <person name="Kikuta A."/>
            <person name="Kamiya K."/>
            <person name="Yamamoto M."/>
            <person name="Ikawa H."/>
            <person name="Fujii N."/>
            <person name="Hori K."/>
            <person name="Itoh T."/>
            <person name="Sato K."/>
        </authorList>
    </citation>
    <scope>NUCLEOTIDE SEQUENCE</scope>
    <source>
        <tissue evidence="1">Leaf</tissue>
    </source>
</reference>
<dbReference type="GeneID" id="123440744"/>
<dbReference type="RefSeq" id="XP_044973228.1">
    <property type="nucleotide sequence ID" value="XM_045117293.1"/>
</dbReference>
<dbReference type="OrthoDB" id="695045at2759"/>
<protein>
    <submittedName>
        <fullName evidence="1">Predicted protein</fullName>
    </submittedName>
</protein>
<dbReference type="EMBL" id="AK360802">
    <property type="protein sequence ID" value="BAJ92010.1"/>
    <property type="molecule type" value="mRNA"/>
</dbReference>
<dbReference type="KEGG" id="hvg:123440744"/>
<sequence length="368" mass="38959">MSHEALLLRSGHHPPLDHRQATAAPSHRSMAAAPAGPGAGRPPLSPCAGFVTDVLILPTRNVRLFAPVFALVLAHTFASLAVAVLLAHPLATVERDGHEYEVSPQKIWEHSAGLQALYLAYVASKLATQATVALAACATLRGDRPRSLAELLRGTPRRGCLFAGAALVAAAELACTAVPAYYLDSWWRYSWTHPDTGGVESFVQGVLLFVSLATLIFRLCLAAVFPVAIAASATAATEEGGHGCGGADAATHLHRAWRLMTAAASWKEAALQVLVVTVVLPLATYPVYAFALEYGQAQGGFLLLLGSLYGYLLPSAGVQLYSAVAATVFYHRCMEQQRHELAIPVTMKAMKLGNTPINSLKLIKGAIA</sequence>